<evidence type="ECO:0000313" key="3">
    <source>
        <dbReference type="Proteomes" id="UP000325313"/>
    </source>
</evidence>
<organism evidence="2 3">
    <name type="scientific">Puccinia graminis f. sp. tritici</name>
    <dbReference type="NCBI Taxonomy" id="56615"/>
    <lineage>
        <taxon>Eukaryota</taxon>
        <taxon>Fungi</taxon>
        <taxon>Dikarya</taxon>
        <taxon>Basidiomycota</taxon>
        <taxon>Pucciniomycotina</taxon>
        <taxon>Pucciniomycetes</taxon>
        <taxon>Pucciniales</taxon>
        <taxon>Pucciniaceae</taxon>
        <taxon>Puccinia</taxon>
    </lineage>
</organism>
<dbReference type="AlphaFoldDB" id="A0A5B0SLG6"/>
<feature type="compositionally biased region" description="Polar residues" evidence="1">
    <location>
        <begin position="641"/>
        <end position="652"/>
    </location>
</feature>
<dbReference type="EMBL" id="VDEP01000001">
    <property type="protein sequence ID" value="KAA1138791.1"/>
    <property type="molecule type" value="Genomic_DNA"/>
</dbReference>
<protein>
    <submittedName>
        <fullName evidence="2">Uncharacterized protein</fullName>
    </submittedName>
</protein>
<feature type="region of interest" description="Disordered" evidence="1">
    <location>
        <begin position="390"/>
        <end position="420"/>
    </location>
</feature>
<feature type="compositionally biased region" description="Polar residues" evidence="1">
    <location>
        <begin position="43"/>
        <end position="58"/>
    </location>
</feature>
<dbReference type="Proteomes" id="UP000325313">
    <property type="component" value="Unassembled WGS sequence"/>
</dbReference>
<evidence type="ECO:0000313" key="2">
    <source>
        <dbReference type="EMBL" id="KAA1138791.1"/>
    </source>
</evidence>
<feature type="region of interest" description="Disordered" evidence="1">
    <location>
        <begin position="31"/>
        <end position="61"/>
    </location>
</feature>
<sequence>MSHSKSRNDLDLDDFLQTLPFANVEDASQKSYLGSPHTASIPFDTQLTTDSGQSQQPPATARSIRVYHENPSTESQLAEAGGGSLTSGKIRLIAIDYLVFNRTADNQIAQARASNKKGTGGPPTKEWEKITPKFDTVWKAALEVWSWPKAQQCIIGLIREGRPLLADHLVRLEANGLLKWQCILANHSTYGANKFYWVYSDEDFAPFVETVLKRPAAKVIIKMVMDDPAAKAKKKESEQSEDNSLAMTYAPDDERLALHRLQTRVAINVSLNVIVCSSDLVSVEAELASMAIPHPQPKCDKDSAAQTRYVVEITDHITNTYGCDAESLRIKDPQDPARSMRVTRDGLYVWSRALVHEAPGVTVQIPPVTKEFVSEDVTICTLAEQTAKDACRGTKSKARRPQPSTTPTTPKFTAPRVTSSGRIMAPRLVPGAAVVDLDNPLDTSSDDHSTHQHASPGKTQTQQSRESTDIEVWTGPAGTPGIDRSPARKMARSPGGAGITHSISRLDFNSRRAGHSVSSTSPMPKVAGSNGSASVVSADTRSGFSVATSPMVPRRSDLPALNETGRALGMEEFLDACNFQRDDMVPRVLINMSHIRHWEFFYRHTDVIQLQYMGFPYPIASQLMNGAEFLGGTHMIPVGNQGATAGGAQSETADAEEVDPGPSAAMGSQSPPANGGGPMGNPEGSGEGDRSHREVPLSPEY</sequence>
<evidence type="ECO:0000256" key="1">
    <source>
        <dbReference type="SAM" id="MobiDB-lite"/>
    </source>
</evidence>
<comment type="caution">
    <text evidence="2">The sequence shown here is derived from an EMBL/GenBank/DDBJ whole genome shotgun (WGS) entry which is preliminary data.</text>
</comment>
<reference evidence="2 3" key="1">
    <citation type="submission" date="2019-05" db="EMBL/GenBank/DDBJ databases">
        <title>Emergence of the Ug99 lineage of the wheat stem rust pathogen through somatic hybridization.</title>
        <authorList>
            <person name="Li F."/>
            <person name="Upadhyaya N.M."/>
            <person name="Sperschneider J."/>
            <person name="Matny O."/>
            <person name="Nguyen-Phuc H."/>
            <person name="Mago R."/>
            <person name="Raley C."/>
            <person name="Miller M.E."/>
            <person name="Silverstein K.A.T."/>
            <person name="Henningsen E."/>
            <person name="Hirsch C.D."/>
            <person name="Visser B."/>
            <person name="Pretorius Z.A."/>
            <person name="Steffenson B.J."/>
            <person name="Schwessinger B."/>
            <person name="Dodds P.N."/>
            <person name="Figueroa M."/>
        </authorList>
    </citation>
    <scope>NUCLEOTIDE SEQUENCE [LARGE SCALE GENOMIC DNA]</scope>
    <source>
        <strain evidence="2 3">Ug99</strain>
    </source>
</reference>
<feature type="compositionally biased region" description="Low complexity" evidence="1">
    <location>
        <begin position="401"/>
        <end position="415"/>
    </location>
</feature>
<accession>A0A5B0SLG6</accession>
<name>A0A5B0SLG6_PUCGR</name>
<proteinExistence type="predicted"/>
<feature type="region of interest" description="Disordered" evidence="1">
    <location>
        <begin position="641"/>
        <end position="701"/>
    </location>
</feature>
<feature type="compositionally biased region" description="Gly residues" evidence="1">
    <location>
        <begin position="674"/>
        <end position="685"/>
    </location>
</feature>
<gene>
    <name evidence="2" type="ORF">PGTUg99_010793</name>
</gene>
<feature type="region of interest" description="Disordered" evidence="1">
    <location>
        <begin position="436"/>
        <end position="534"/>
    </location>
</feature>